<sequence length="88" mass="10054">MLLFLLYLSTSIRTSCRYSLPKWLISPNLVDRDSLPSSILSVNGLVFTFRIAYQNSTCSIFVLMLIQSDNSLPSFWKVLPHIMKRGVV</sequence>
<accession>A0A364JY61</accession>
<evidence type="ECO:0000313" key="2">
    <source>
        <dbReference type="Proteomes" id="UP000249453"/>
    </source>
</evidence>
<protein>
    <submittedName>
        <fullName evidence="1">Uncharacterized protein</fullName>
    </submittedName>
</protein>
<comment type="caution">
    <text evidence="1">The sequence shown here is derived from an EMBL/GenBank/DDBJ whole genome shotgun (WGS) entry which is preliminary data.</text>
</comment>
<proteinExistence type="predicted"/>
<dbReference type="AlphaFoldDB" id="A0A364JY61"/>
<name>A0A364JY61_9HYPH</name>
<reference evidence="1 2" key="1">
    <citation type="submission" date="2018-06" db="EMBL/GenBank/DDBJ databases">
        <title>Genomic Encyclopedia of Type Strains, Phase IV (KMG-IV): sequencing the most valuable type-strain genomes for metagenomic binning, comparative biology and taxonomic classification.</title>
        <authorList>
            <person name="Goeker M."/>
        </authorList>
    </citation>
    <scope>NUCLEOTIDE SEQUENCE [LARGE SCALE GENOMIC DNA]</scope>
    <source>
        <strain evidence="1 2">DSM 26720</strain>
    </source>
</reference>
<dbReference type="EMBL" id="QLMK01000002">
    <property type="protein sequence ID" value="RAK32391.1"/>
    <property type="molecule type" value="Genomic_DNA"/>
</dbReference>
<evidence type="ECO:0000313" key="1">
    <source>
        <dbReference type="EMBL" id="RAK32391.1"/>
    </source>
</evidence>
<gene>
    <name evidence="1" type="ORF">C7374_102397</name>
</gene>
<dbReference type="Proteomes" id="UP000249453">
    <property type="component" value="Unassembled WGS sequence"/>
</dbReference>
<keyword evidence="2" id="KW-1185">Reference proteome</keyword>
<organism evidence="1 2">
    <name type="scientific">Falsochrobactrum ovis</name>
    <dbReference type="NCBI Taxonomy" id="1293442"/>
    <lineage>
        <taxon>Bacteria</taxon>
        <taxon>Pseudomonadati</taxon>
        <taxon>Pseudomonadota</taxon>
        <taxon>Alphaproteobacteria</taxon>
        <taxon>Hyphomicrobiales</taxon>
        <taxon>Brucellaceae</taxon>
        <taxon>Falsochrobactrum</taxon>
    </lineage>
</organism>